<evidence type="ECO:0000259" key="7">
    <source>
        <dbReference type="Pfam" id="PF07732"/>
    </source>
</evidence>
<dbReference type="InterPro" id="IPR001117">
    <property type="entry name" value="Cu-oxidase_2nd"/>
</dbReference>
<evidence type="ECO:0000256" key="1">
    <source>
        <dbReference type="ARBA" id="ARBA00010609"/>
    </source>
</evidence>
<evidence type="ECO:0000259" key="6">
    <source>
        <dbReference type="Pfam" id="PF07731"/>
    </source>
</evidence>
<feature type="domain" description="Plastocyanin-like" evidence="7">
    <location>
        <begin position="38"/>
        <end position="142"/>
    </location>
</feature>
<reference evidence="8" key="1">
    <citation type="journal article" date="2012" name="Nature">
        <title>The oyster genome reveals stress adaptation and complexity of shell formation.</title>
        <authorList>
            <person name="Zhang G."/>
            <person name="Fang X."/>
            <person name="Guo X."/>
            <person name="Li L."/>
            <person name="Luo R."/>
            <person name="Xu F."/>
            <person name="Yang P."/>
            <person name="Zhang L."/>
            <person name="Wang X."/>
            <person name="Qi H."/>
            <person name="Xiong Z."/>
            <person name="Que H."/>
            <person name="Xie Y."/>
            <person name="Holland P.W."/>
            <person name="Paps J."/>
            <person name="Zhu Y."/>
            <person name="Wu F."/>
            <person name="Chen Y."/>
            <person name="Wang J."/>
            <person name="Peng C."/>
            <person name="Meng J."/>
            <person name="Yang L."/>
            <person name="Liu J."/>
            <person name="Wen B."/>
            <person name="Zhang N."/>
            <person name="Huang Z."/>
            <person name="Zhu Q."/>
            <person name="Feng Y."/>
            <person name="Mount A."/>
            <person name="Hedgecock D."/>
            <person name="Xu Z."/>
            <person name="Liu Y."/>
            <person name="Domazet-Loso T."/>
            <person name="Du Y."/>
            <person name="Sun X."/>
            <person name="Zhang S."/>
            <person name="Liu B."/>
            <person name="Cheng P."/>
            <person name="Jiang X."/>
            <person name="Li J."/>
            <person name="Fan D."/>
            <person name="Wang W."/>
            <person name="Fu W."/>
            <person name="Wang T."/>
            <person name="Wang B."/>
            <person name="Zhang J."/>
            <person name="Peng Z."/>
            <person name="Li Y."/>
            <person name="Li N."/>
            <person name="Wang J."/>
            <person name="Chen M."/>
            <person name="He Y."/>
            <person name="Tan F."/>
            <person name="Song X."/>
            <person name="Zheng Q."/>
            <person name="Huang R."/>
            <person name="Yang H."/>
            <person name="Du X."/>
            <person name="Chen L."/>
            <person name="Yang M."/>
            <person name="Gaffney P.M."/>
            <person name="Wang S."/>
            <person name="Luo L."/>
            <person name="She Z."/>
            <person name="Ming Y."/>
            <person name="Huang W."/>
            <person name="Zhang S."/>
            <person name="Huang B."/>
            <person name="Zhang Y."/>
            <person name="Qu T."/>
            <person name="Ni P."/>
            <person name="Miao G."/>
            <person name="Wang J."/>
            <person name="Wang Q."/>
            <person name="Steinberg C.E."/>
            <person name="Wang H."/>
            <person name="Li N."/>
            <person name="Qian L."/>
            <person name="Zhang G."/>
            <person name="Li Y."/>
            <person name="Yang H."/>
            <person name="Liu X."/>
            <person name="Wang J."/>
            <person name="Yin Y."/>
            <person name="Wang J."/>
        </authorList>
    </citation>
    <scope>NUCLEOTIDE SEQUENCE [LARGE SCALE GENOMIC DNA]</scope>
    <source>
        <strain evidence="8">05x7-T-G4-1.051#20</strain>
    </source>
</reference>
<dbReference type="SUPFAM" id="SSF49503">
    <property type="entry name" value="Cupredoxins"/>
    <property type="match status" value="3"/>
</dbReference>
<keyword evidence="3" id="KW-0560">Oxidoreductase</keyword>
<dbReference type="GO" id="GO:0005886">
    <property type="term" value="C:plasma membrane"/>
    <property type="evidence" value="ECO:0007669"/>
    <property type="project" value="TreeGrafter"/>
</dbReference>
<feature type="domain" description="Plastocyanin-like" evidence="6">
    <location>
        <begin position="397"/>
        <end position="521"/>
    </location>
</feature>
<protein>
    <submittedName>
        <fullName evidence="8">Laccase-2</fullName>
    </submittedName>
</protein>
<sequence length="542" mass="60523">MIDKEKGPLYTENRKLFSKSTRKEVDANNINTADGWNLTRKLITANGTMPGPDIIVHQNQKITIVVYNHLLSEEVSVHWHGIEQFGTPAMDGVSFVTQCPILPGQSFNYTFTPRIGGSYFYHSHTGVQFDMGLFGAFIVLRKRDLIPYTHQRILQLQDWNHLVDPETMLKSMTVMNMEYHSVLINGKGEHGGNMAPLQTVFVDKSERYLFRLISVAANEHFLFSIPGIRLIVRETDGDEVLPITVDRILLFTGERFDVELDMQNVTEGVYDIFAHFVSGKTLGLQESNPGHAFLHVSNNKSLASFNSNVSREMEVILNCPLIDYPNKPNWTCVHLSALKSLNTKEDINIIQKTSQQSLLFLNNDFIGPSYAAINGKIFKMPSVAALLQPSEIDTTCPGCDAETNCMCSHSLNLESGSEVIFVFHNSETTDSQRVVHPIHIHGHKFQVIKIGLTSVDGSSVFPTSDIKCSDTLNNSVSECYNAKWANASWNDYKNIPDINLENGVYKDTVAVPPGGYVIARIWRQTLVSGSSTVTEVGIFSKA</sequence>
<dbReference type="Pfam" id="PF07732">
    <property type="entry name" value="Cu-oxidase_3"/>
    <property type="match status" value="1"/>
</dbReference>
<dbReference type="InterPro" id="IPR011707">
    <property type="entry name" value="Cu-oxidase-like_N"/>
</dbReference>
<dbReference type="HOGENOM" id="CLU_006504_8_3_1"/>
<dbReference type="EMBL" id="JH817312">
    <property type="protein sequence ID" value="EKC26592.1"/>
    <property type="molecule type" value="Genomic_DNA"/>
</dbReference>
<dbReference type="Gene3D" id="2.60.40.420">
    <property type="entry name" value="Cupredoxins - blue copper proteins"/>
    <property type="match status" value="3"/>
</dbReference>
<dbReference type="Pfam" id="PF07731">
    <property type="entry name" value="Cu-oxidase_2"/>
    <property type="match status" value="1"/>
</dbReference>
<proteinExistence type="inferred from homology"/>
<keyword evidence="2" id="KW-0479">Metal-binding</keyword>
<evidence type="ECO:0000256" key="3">
    <source>
        <dbReference type="ARBA" id="ARBA00023002"/>
    </source>
</evidence>
<keyword evidence="4" id="KW-0186">Copper</keyword>
<dbReference type="AlphaFoldDB" id="K1PQR8"/>
<dbReference type="PANTHER" id="PTHR11709">
    <property type="entry name" value="MULTI-COPPER OXIDASE"/>
    <property type="match status" value="1"/>
</dbReference>
<dbReference type="InterPro" id="IPR011706">
    <property type="entry name" value="Cu-oxidase_C"/>
</dbReference>
<dbReference type="GO" id="GO:0006826">
    <property type="term" value="P:iron ion transport"/>
    <property type="evidence" value="ECO:0007669"/>
    <property type="project" value="TreeGrafter"/>
</dbReference>
<dbReference type="GO" id="GO:0016491">
    <property type="term" value="F:oxidoreductase activity"/>
    <property type="evidence" value="ECO:0007669"/>
    <property type="project" value="UniProtKB-KW"/>
</dbReference>
<dbReference type="CDD" id="cd13858">
    <property type="entry name" value="CuRO_1_tcLCC2_insect_like"/>
    <property type="match status" value="1"/>
</dbReference>
<accession>K1PQR8</accession>
<dbReference type="PANTHER" id="PTHR11709:SF394">
    <property type="entry name" value="FI03373P-RELATED"/>
    <property type="match status" value="1"/>
</dbReference>
<dbReference type="InterPro" id="IPR033138">
    <property type="entry name" value="Cu_oxidase_CS"/>
</dbReference>
<evidence type="ECO:0000313" key="8">
    <source>
        <dbReference type="EMBL" id="EKC26592.1"/>
    </source>
</evidence>
<evidence type="ECO:0000256" key="4">
    <source>
        <dbReference type="ARBA" id="ARBA00023008"/>
    </source>
</evidence>
<dbReference type="Pfam" id="PF00394">
    <property type="entry name" value="Cu-oxidase"/>
    <property type="match status" value="1"/>
</dbReference>
<dbReference type="InterPro" id="IPR008972">
    <property type="entry name" value="Cupredoxin"/>
</dbReference>
<feature type="domain" description="Plastocyanin-like" evidence="5">
    <location>
        <begin position="153"/>
        <end position="298"/>
    </location>
</feature>
<dbReference type="InParanoid" id="K1PQR8"/>
<comment type="similarity">
    <text evidence="1">Belongs to the multicopper oxidase family.</text>
</comment>
<dbReference type="GO" id="GO:0005507">
    <property type="term" value="F:copper ion binding"/>
    <property type="evidence" value="ECO:0007669"/>
    <property type="project" value="InterPro"/>
</dbReference>
<dbReference type="InterPro" id="IPR045087">
    <property type="entry name" value="Cu-oxidase_fam"/>
</dbReference>
<gene>
    <name evidence="8" type="ORF">CGI_10017371</name>
</gene>
<evidence type="ECO:0000256" key="2">
    <source>
        <dbReference type="ARBA" id="ARBA00022723"/>
    </source>
</evidence>
<dbReference type="PROSITE" id="PS00079">
    <property type="entry name" value="MULTICOPPER_OXIDASE1"/>
    <property type="match status" value="1"/>
</dbReference>
<evidence type="ECO:0000259" key="5">
    <source>
        <dbReference type="Pfam" id="PF00394"/>
    </source>
</evidence>
<name>K1PQR8_MAGGI</name>
<organism evidence="8">
    <name type="scientific">Magallana gigas</name>
    <name type="common">Pacific oyster</name>
    <name type="synonym">Crassostrea gigas</name>
    <dbReference type="NCBI Taxonomy" id="29159"/>
    <lineage>
        <taxon>Eukaryota</taxon>
        <taxon>Metazoa</taxon>
        <taxon>Spiralia</taxon>
        <taxon>Lophotrochozoa</taxon>
        <taxon>Mollusca</taxon>
        <taxon>Bivalvia</taxon>
        <taxon>Autobranchia</taxon>
        <taxon>Pteriomorphia</taxon>
        <taxon>Ostreida</taxon>
        <taxon>Ostreoidea</taxon>
        <taxon>Ostreidae</taxon>
        <taxon>Magallana</taxon>
    </lineage>
</organism>